<evidence type="ECO:0000313" key="2">
    <source>
        <dbReference type="EMBL" id="AZN35480.1"/>
    </source>
</evidence>
<dbReference type="RefSeq" id="WP_125971448.1">
    <property type="nucleotide sequence ID" value="NZ_CP034433.1"/>
</dbReference>
<gene>
    <name evidence="2" type="ORF">EJO50_02645</name>
</gene>
<name>A0A3S8ZPS3_9NEIS</name>
<accession>A0A3S8ZPS3</accession>
<sequence>MSVQHGRRFFVGTCFGIASTVFFPNILFAIPLPDRGENVNLKRRLRFRLGLQNTLAHGLVNQKFWCYMPLESERQSIHEIEVSMPYRLKTDYFGHRILELSFDEVPGYFQKIVTLDIVVRFNEGQLPKALSKDLDWVKNERFIESDSPLIISLAKQLRRESHRQTIEAIYSWVSDNIEYAGFLPDDFGASYALENRRGDCTEHAYLVAALARVNKIPAKVIGGYVADHDLAPKPQDYHNWAEVFVNDRWFIIDAQKRCIYPASGKYVAFRIYSHVPINDVGTAHRYRIDGQLQVSF</sequence>
<dbReference type="SUPFAM" id="SSF54001">
    <property type="entry name" value="Cysteine proteinases"/>
    <property type="match status" value="1"/>
</dbReference>
<dbReference type="KEGG" id="iod:EJO50_02645"/>
<dbReference type="Gene3D" id="3.10.620.30">
    <property type="match status" value="1"/>
</dbReference>
<dbReference type="InterPro" id="IPR038765">
    <property type="entry name" value="Papain-like_cys_pep_sf"/>
</dbReference>
<dbReference type="PANTHER" id="PTHR33490:SF3">
    <property type="entry name" value="CONSERVED INTEGRAL MEMBRANE PROTEIN"/>
    <property type="match status" value="1"/>
</dbReference>
<dbReference type="EMBL" id="CP034433">
    <property type="protein sequence ID" value="AZN35480.1"/>
    <property type="molecule type" value="Genomic_DNA"/>
</dbReference>
<organism evidence="2 3">
    <name type="scientific">Iodobacter ciconiae</name>
    <dbReference type="NCBI Taxonomy" id="2496266"/>
    <lineage>
        <taxon>Bacteria</taxon>
        <taxon>Pseudomonadati</taxon>
        <taxon>Pseudomonadota</taxon>
        <taxon>Betaproteobacteria</taxon>
        <taxon>Neisseriales</taxon>
        <taxon>Chitinibacteraceae</taxon>
        <taxon>Iodobacter</taxon>
    </lineage>
</organism>
<dbReference type="InterPro" id="IPR002931">
    <property type="entry name" value="Transglutaminase-like"/>
</dbReference>
<dbReference type="PANTHER" id="PTHR33490">
    <property type="entry name" value="BLR5614 PROTEIN-RELATED"/>
    <property type="match status" value="1"/>
</dbReference>
<evidence type="ECO:0000259" key="1">
    <source>
        <dbReference type="SMART" id="SM00460"/>
    </source>
</evidence>
<reference evidence="2 3" key="1">
    <citation type="submission" date="2018-12" db="EMBL/GenBank/DDBJ databases">
        <title>Complete genome sequence of Iodobacter sp. H11R3.</title>
        <authorList>
            <person name="Bae J.-W."/>
        </authorList>
    </citation>
    <scope>NUCLEOTIDE SEQUENCE [LARGE SCALE GENOMIC DNA]</scope>
    <source>
        <strain evidence="2 3">H11R3</strain>
    </source>
</reference>
<dbReference type="SMART" id="SM00460">
    <property type="entry name" value="TGc"/>
    <property type="match status" value="1"/>
</dbReference>
<dbReference type="Pfam" id="PF01841">
    <property type="entry name" value="Transglut_core"/>
    <property type="match status" value="1"/>
</dbReference>
<evidence type="ECO:0000313" key="3">
    <source>
        <dbReference type="Proteomes" id="UP000282438"/>
    </source>
</evidence>
<keyword evidence="3" id="KW-1185">Reference proteome</keyword>
<dbReference type="OrthoDB" id="5438043at2"/>
<protein>
    <recommendedName>
        <fullName evidence="1">Transglutaminase-like domain-containing protein</fullName>
    </recommendedName>
</protein>
<feature type="domain" description="Transglutaminase-like" evidence="1">
    <location>
        <begin position="192"/>
        <end position="256"/>
    </location>
</feature>
<dbReference type="AlphaFoldDB" id="A0A3S8ZPS3"/>
<proteinExistence type="predicted"/>
<dbReference type="Proteomes" id="UP000282438">
    <property type="component" value="Chromosome"/>
</dbReference>